<dbReference type="EMBL" id="HG994367">
    <property type="protein sequence ID" value="CAF1708034.1"/>
    <property type="molecule type" value="Genomic_DNA"/>
</dbReference>
<gene>
    <name evidence="1" type="ORF">DARMORV10_C03P66640.1</name>
</gene>
<feature type="non-terminal residue" evidence="1">
    <location>
        <position position="63"/>
    </location>
</feature>
<accession>A0A816IGS9</accession>
<dbReference type="AlphaFoldDB" id="A0A816IGS9"/>
<evidence type="ECO:0000313" key="1">
    <source>
        <dbReference type="EMBL" id="CAF1708034.1"/>
    </source>
</evidence>
<dbReference type="Proteomes" id="UP001295469">
    <property type="component" value="Chromosome C03"/>
</dbReference>
<protein>
    <submittedName>
        <fullName evidence="1">(rape) hypothetical protein</fullName>
    </submittedName>
</protein>
<organism evidence="1">
    <name type="scientific">Brassica napus</name>
    <name type="common">Rape</name>
    <dbReference type="NCBI Taxonomy" id="3708"/>
    <lineage>
        <taxon>Eukaryota</taxon>
        <taxon>Viridiplantae</taxon>
        <taxon>Streptophyta</taxon>
        <taxon>Embryophyta</taxon>
        <taxon>Tracheophyta</taxon>
        <taxon>Spermatophyta</taxon>
        <taxon>Magnoliopsida</taxon>
        <taxon>eudicotyledons</taxon>
        <taxon>Gunneridae</taxon>
        <taxon>Pentapetalae</taxon>
        <taxon>rosids</taxon>
        <taxon>malvids</taxon>
        <taxon>Brassicales</taxon>
        <taxon>Brassicaceae</taxon>
        <taxon>Brassiceae</taxon>
        <taxon>Brassica</taxon>
    </lineage>
</organism>
<reference evidence="1" key="1">
    <citation type="submission" date="2021-01" db="EMBL/GenBank/DDBJ databases">
        <authorList>
            <consortium name="Genoscope - CEA"/>
            <person name="William W."/>
        </authorList>
    </citation>
    <scope>NUCLEOTIDE SEQUENCE</scope>
</reference>
<sequence>PPKSSQTINPLPPGKNPKRRSLHHFPCWDRLHLYTTIITTAGNRNLWDSLYQEEGAKDTSHRF</sequence>
<name>A0A816IGS9_BRANA</name>
<proteinExistence type="predicted"/>